<dbReference type="EMBL" id="CAEZZT010000065">
    <property type="protein sequence ID" value="CAB4780735.1"/>
    <property type="molecule type" value="Genomic_DNA"/>
</dbReference>
<dbReference type="AlphaFoldDB" id="A0A6J6WB86"/>
<evidence type="ECO:0000313" key="1">
    <source>
        <dbReference type="EMBL" id="CAB4780735.1"/>
    </source>
</evidence>
<proteinExistence type="predicted"/>
<name>A0A6J6WB86_9ZZZZ</name>
<accession>A0A6J6WB86</accession>
<protein>
    <submittedName>
        <fullName evidence="1">Unannotated protein</fullName>
    </submittedName>
</protein>
<gene>
    <name evidence="1" type="ORF">UFOPK2918_00915</name>
</gene>
<organism evidence="1">
    <name type="scientific">freshwater metagenome</name>
    <dbReference type="NCBI Taxonomy" id="449393"/>
    <lineage>
        <taxon>unclassified sequences</taxon>
        <taxon>metagenomes</taxon>
        <taxon>ecological metagenomes</taxon>
    </lineage>
</organism>
<sequence>MIPCFASALTSGAAIPKSPKVVVISVSGVASTKFASAKFVEM</sequence>
<reference evidence="1" key="1">
    <citation type="submission" date="2020-05" db="EMBL/GenBank/DDBJ databases">
        <authorList>
            <person name="Chiriac C."/>
            <person name="Salcher M."/>
            <person name="Ghai R."/>
            <person name="Kavagutti S V."/>
        </authorList>
    </citation>
    <scope>NUCLEOTIDE SEQUENCE</scope>
</reference>